<dbReference type="InterPro" id="IPR043502">
    <property type="entry name" value="DNA/RNA_pol_sf"/>
</dbReference>
<dbReference type="InterPro" id="IPR013961">
    <property type="entry name" value="RAI1"/>
</dbReference>
<dbReference type="FunFam" id="3.30.1490.100:FF:000003">
    <property type="entry name" value="Polymerase (DNA directed) iota"/>
    <property type="match status" value="1"/>
</dbReference>
<keyword evidence="5" id="KW-1185">Reference proteome</keyword>
<dbReference type="Gene3D" id="3.30.1490.100">
    <property type="entry name" value="DNA polymerase, Y-family, little finger domain"/>
    <property type="match status" value="1"/>
</dbReference>
<gene>
    <name evidence="4" type="ORF">Pmani_006967</name>
</gene>
<dbReference type="Proteomes" id="UP001292094">
    <property type="component" value="Unassembled WGS sequence"/>
</dbReference>
<feature type="domain" description="UmuC" evidence="3">
    <location>
        <begin position="24"/>
        <end position="211"/>
    </location>
</feature>
<dbReference type="Pfam" id="PF00817">
    <property type="entry name" value="IMS"/>
    <property type="match status" value="1"/>
</dbReference>
<comment type="similarity">
    <text evidence="1">Belongs to the DNA polymerase type-Y family.</text>
</comment>
<dbReference type="PROSITE" id="PS50173">
    <property type="entry name" value="UMUC"/>
    <property type="match status" value="1"/>
</dbReference>
<organism evidence="4 5">
    <name type="scientific">Petrolisthes manimaculis</name>
    <dbReference type="NCBI Taxonomy" id="1843537"/>
    <lineage>
        <taxon>Eukaryota</taxon>
        <taxon>Metazoa</taxon>
        <taxon>Ecdysozoa</taxon>
        <taxon>Arthropoda</taxon>
        <taxon>Crustacea</taxon>
        <taxon>Multicrustacea</taxon>
        <taxon>Malacostraca</taxon>
        <taxon>Eumalacostraca</taxon>
        <taxon>Eucarida</taxon>
        <taxon>Decapoda</taxon>
        <taxon>Pleocyemata</taxon>
        <taxon>Anomura</taxon>
        <taxon>Galatheoidea</taxon>
        <taxon>Porcellanidae</taxon>
        <taxon>Petrolisthes</taxon>
    </lineage>
</organism>
<dbReference type="InterPro" id="IPR043128">
    <property type="entry name" value="Rev_trsase/Diguanyl_cyclase"/>
</dbReference>
<dbReference type="InterPro" id="IPR017961">
    <property type="entry name" value="DNA_pol_Y-fam_little_finger"/>
</dbReference>
<name>A0AAE1Q9A9_9EUCA</name>
<dbReference type="Pfam" id="PF21999">
    <property type="entry name" value="IMS_HHH_1"/>
    <property type="match status" value="1"/>
</dbReference>
<keyword evidence="2" id="KW-0237">DNA synthesis</keyword>
<dbReference type="AlphaFoldDB" id="A0AAE1Q9A9"/>
<dbReference type="EMBL" id="JAWZYT010000530">
    <property type="protein sequence ID" value="KAK4322268.1"/>
    <property type="molecule type" value="Genomic_DNA"/>
</dbReference>
<dbReference type="GO" id="GO:0006281">
    <property type="term" value="P:DNA repair"/>
    <property type="evidence" value="ECO:0007669"/>
    <property type="project" value="InterPro"/>
</dbReference>
<dbReference type="InterPro" id="IPR001126">
    <property type="entry name" value="UmuC"/>
</dbReference>
<accession>A0AAE1Q9A9</accession>
<dbReference type="InterPro" id="IPR036775">
    <property type="entry name" value="DNA_pol_Y-fam_lit_finger_sf"/>
</dbReference>
<evidence type="ECO:0000313" key="5">
    <source>
        <dbReference type="Proteomes" id="UP001292094"/>
    </source>
</evidence>
<dbReference type="Pfam" id="PF11799">
    <property type="entry name" value="IMS_C"/>
    <property type="match status" value="1"/>
</dbReference>
<reference evidence="4" key="1">
    <citation type="submission" date="2023-11" db="EMBL/GenBank/DDBJ databases">
        <title>Genome assemblies of two species of porcelain crab, Petrolisthes cinctipes and Petrolisthes manimaculis (Anomura: Porcellanidae).</title>
        <authorList>
            <person name="Angst P."/>
        </authorList>
    </citation>
    <scope>NUCLEOTIDE SEQUENCE</scope>
    <source>
        <strain evidence="4">PB745_02</strain>
        <tissue evidence="4">Gill</tissue>
    </source>
</reference>
<dbReference type="InterPro" id="IPR053848">
    <property type="entry name" value="IMS_HHH_1"/>
</dbReference>
<evidence type="ECO:0000259" key="3">
    <source>
        <dbReference type="PROSITE" id="PS50173"/>
    </source>
</evidence>
<dbReference type="Gene3D" id="3.40.1170.60">
    <property type="match status" value="1"/>
</dbReference>
<sequence length="908" mass="102908">MKSDELECGSEGLLSPPHTHQRTVLHLDADCFYAQVEMVRQPELRDKPLGIKQKNLVVTCNYVARSQGVKKCMWLKEAMEVLPELVLVDGSDLTHYRRFSTQISGVAQSLTHRVERLGLDENFIDVTDLVDEYMNTTGSSDIEGHVFGDKEPVSMDLVDPCGCGCRDRLVAGSLVAKQLREQILKETGITVCAARSIPGIGSATFSVLKDLGISTVQELQDVPLKLLRTKFDSKTCNRLKKVSNGIDETPVRKSGKAQSVGLEDSFTKVNSVAEVKVKYQILLERLLKLLKEDGRVPVSIRVSVRKFDLAKRFGHRETCQTPISSSLFPDGVNNVGENARASLMKTVMGLFQKMVDTSKDFHLTLIGVAFNKLIERVREGKNISSFFGKHTKEKTTETYKYTMDNGCKRLCVPLSPEKSCDGYESIREFEQISMDKLNDKTLLTSEPLDPILDLESTDCRRVDNTEAHHQSKYRISTLSRSKGSGPTVVPKSKIILILFSSRSGREHSLKAQHIEIGRGGRGRGASNFYHDRRVDDYGEDVFRVGRPSDYRQDPPIVQPLRVVGCYSVDEDRTFGHDRTVLKFIEPQYLTKEGKTKVNIDLNRGWGKNSPYTGLAEDSSINLYQWILNNSETLIDSDDTPTRLDVDFICMRRCLTLLMKIPYNVKEKWAMQAEYFRGTIYLVYYASPEELEQKKSDPPYMKKISIWGHKFEQFMTGGDPDEGVCANEEFRCVLKVKVDNFSCLLAPEVDGADPELFEEDFKDLSSFITVKCSKEVDTTDAFKVECFRKFKLHQWWIENKLSGIPRVVVGFRTEEGQIYRLENYDTDKLPTLAKGLWEPSVSLNILSSFLAFIKKKVMEAPEAVHRFERQSPIVIRHSIVPSVRGAAEGSIKVLPDWYREQLFSPSDQE</sequence>
<dbReference type="Gene3D" id="3.30.70.270">
    <property type="match status" value="1"/>
</dbReference>
<dbReference type="PANTHER" id="PTHR46404:SF1">
    <property type="entry name" value="DNA POLYMERASE IOTA"/>
    <property type="match status" value="1"/>
</dbReference>
<dbReference type="PANTHER" id="PTHR46404">
    <property type="entry name" value="DNA POLYMERASE IOTA"/>
    <property type="match status" value="1"/>
</dbReference>
<dbReference type="SUPFAM" id="SSF56672">
    <property type="entry name" value="DNA/RNA polymerases"/>
    <property type="match status" value="1"/>
</dbReference>
<dbReference type="GO" id="GO:0003887">
    <property type="term" value="F:DNA-directed DNA polymerase activity"/>
    <property type="evidence" value="ECO:0007669"/>
    <property type="project" value="InterPro"/>
</dbReference>
<dbReference type="Pfam" id="PF08652">
    <property type="entry name" value="RAI1"/>
    <property type="match status" value="1"/>
</dbReference>
<dbReference type="GO" id="GO:0003684">
    <property type="term" value="F:damaged DNA binding"/>
    <property type="evidence" value="ECO:0007669"/>
    <property type="project" value="InterPro"/>
</dbReference>
<dbReference type="SUPFAM" id="SSF100879">
    <property type="entry name" value="Lesion bypass DNA polymerase (Y-family), little finger domain"/>
    <property type="match status" value="1"/>
</dbReference>
<dbReference type="FunFam" id="3.40.1170.60:FF:000006">
    <property type="entry name" value="DNA polymerase iota"/>
    <property type="match status" value="1"/>
</dbReference>
<evidence type="ECO:0000256" key="2">
    <source>
        <dbReference type="ARBA" id="ARBA00022634"/>
    </source>
</evidence>
<dbReference type="Gene3D" id="1.10.150.20">
    <property type="entry name" value="5' to 3' exonuclease, C-terminal subdomain"/>
    <property type="match status" value="1"/>
</dbReference>
<comment type="caution">
    <text evidence="4">The sequence shown here is derived from an EMBL/GenBank/DDBJ whole genome shotgun (WGS) entry which is preliminary data.</text>
</comment>
<proteinExistence type="inferred from homology"/>
<protein>
    <recommendedName>
        <fullName evidence="3">UmuC domain-containing protein</fullName>
    </recommendedName>
</protein>
<dbReference type="GO" id="GO:0019985">
    <property type="term" value="P:translesion synthesis"/>
    <property type="evidence" value="ECO:0007669"/>
    <property type="project" value="TreeGrafter"/>
</dbReference>
<evidence type="ECO:0000256" key="1">
    <source>
        <dbReference type="ARBA" id="ARBA00010945"/>
    </source>
</evidence>
<evidence type="ECO:0000313" key="4">
    <source>
        <dbReference type="EMBL" id="KAK4322268.1"/>
    </source>
</evidence>